<feature type="compositionally biased region" description="Low complexity" evidence="1">
    <location>
        <begin position="30"/>
        <end position="47"/>
    </location>
</feature>
<dbReference type="EMBL" id="NMUH01000325">
    <property type="protein sequence ID" value="MQL76972.1"/>
    <property type="molecule type" value="Genomic_DNA"/>
</dbReference>
<feature type="compositionally biased region" description="Basic and acidic residues" evidence="1">
    <location>
        <begin position="14"/>
        <end position="29"/>
    </location>
</feature>
<evidence type="ECO:0000313" key="3">
    <source>
        <dbReference type="Proteomes" id="UP000652761"/>
    </source>
</evidence>
<accession>A0A843TW73</accession>
<dbReference type="AlphaFoldDB" id="A0A843TW73"/>
<organism evidence="2 3">
    <name type="scientific">Colocasia esculenta</name>
    <name type="common">Wild taro</name>
    <name type="synonym">Arum esculentum</name>
    <dbReference type="NCBI Taxonomy" id="4460"/>
    <lineage>
        <taxon>Eukaryota</taxon>
        <taxon>Viridiplantae</taxon>
        <taxon>Streptophyta</taxon>
        <taxon>Embryophyta</taxon>
        <taxon>Tracheophyta</taxon>
        <taxon>Spermatophyta</taxon>
        <taxon>Magnoliopsida</taxon>
        <taxon>Liliopsida</taxon>
        <taxon>Araceae</taxon>
        <taxon>Aroideae</taxon>
        <taxon>Colocasieae</taxon>
        <taxon>Colocasia</taxon>
    </lineage>
</organism>
<comment type="caution">
    <text evidence="2">The sequence shown here is derived from an EMBL/GenBank/DDBJ whole genome shotgun (WGS) entry which is preliminary data.</text>
</comment>
<sequence>MTSTEHSSTSTPERLVHNVPRETDTHDGHTTTGQTTTKESHTQTTTSGKVRVGKEQRYHTGMDY</sequence>
<name>A0A843TW73_COLES</name>
<protein>
    <submittedName>
        <fullName evidence="2">Uncharacterized protein</fullName>
    </submittedName>
</protein>
<reference evidence="2" key="1">
    <citation type="submission" date="2017-07" db="EMBL/GenBank/DDBJ databases">
        <title>Taro Niue Genome Assembly and Annotation.</title>
        <authorList>
            <person name="Atibalentja N."/>
            <person name="Keating K."/>
            <person name="Fields C.J."/>
        </authorList>
    </citation>
    <scope>NUCLEOTIDE SEQUENCE</scope>
    <source>
        <strain evidence="2">Niue_2</strain>
        <tissue evidence="2">Leaf</tissue>
    </source>
</reference>
<feature type="compositionally biased region" description="Low complexity" evidence="1">
    <location>
        <begin position="1"/>
        <end position="11"/>
    </location>
</feature>
<feature type="compositionally biased region" description="Basic and acidic residues" evidence="1">
    <location>
        <begin position="52"/>
        <end position="64"/>
    </location>
</feature>
<keyword evidence="3" id="KW-1185">Reference proteome</keyword>
<evidence type="ECO:0000256" key="1">
    <source>
        <dbReference type="SAM" id="MobiDB-lite"/>
    </source>
</evidence>
<dbReference type="Proteomes" id="UP000652761">
    <property type="component" value="Unassembled WGS sequence"/>
</dbReference>
<evidence type="ECO:0000313" key="2">
    <source>
        <dbReference type="EMBL" id="MQL76972.1"/>
    </source>
</evidence>
<proteinExistence type="predicted"/>
<feature type="region of interest" description="Disordered" evidence="1">
    <location>
        <begin position="1"/>
        <end position="64"/>
    </location>
</feature>
<gene>
    <name evidence="2" type="ORF">Taro_009378</name>
</gene>